<dbReference type="AlphaFoldDB" id="A0AAE0BJK5"/>
<evidence type="ECO:0000256" key="1">
    <source>
        <dbReference type="SAM" id="Phobius"/>
    </source>
</evidence>
<protein>
    <submittedName>
        <fullName evidence="2">Uncharacterized protein</fullName>
    </submittedName>
</protein>
<comment type="caution">
    <text evidence="2">The sequence shown here is derived from an EMBL/GenBank/DDBJ whole genome shotgun (WGS) entry which is preliminary data.</text>
</comment>
<proteinExistence type="predicted"/>
<keyword evidence="1" id="KW-0472">Membrane</keyword>
<feature type="transmembrane region" description="Helical" evidence="1">
    <location>
        <begin position="77"/>
        <end position="100"/>
    </location>
</feature>
<keyword evidence="3" id="KW-1185">Reference proteome</keyword>
<keyword evidence="1" id="KW-1133">Transmembrane helix</keyword>
<dbReference type="Proteomes" id="UP001190700">
    <property type="component" value="Unassembled WGS sequence"/>
</dbReference>
<reference evidence="2 3" key="1">
    <citation type="journal article" date="2015" name="Genome Biol. Evol.">
        <title>Comparative Genomics of a Bacterivorous Green Alga Reveals Evolutionary Causalities and Consequences of Phago-Mixotrophic Mode of Nutrition.</title>
        <authorList>
            <person name="Burns J.A."/>
            <person name="Paasch A."/>
            <person name="Narechania A."/>
            <person name="Kim E."/>
        </authorList>
    </citation>
    <scope>NUCLEOTIDE SEQUENCE [LARGE SCALE GENOMIC DNA]</scope>
    <source>
        <strain evidence="2 3">PLY_AMNH</strain>
    </source>
</reference>
<organism evidence="2 3">
    <name type="scientific">Cymbomonas tetramitiformis</name>
    <dbReference type="NCBI Taxonomy" id="36881"/>
    <lineage>
        <taxon>Eukaryota</taxon>
        <taxon>Viridiplantae</taxon>
        <taxon>Chlorophyta</taxon>
        <taxon>Pyramimonadophyceae</taxon>
        <taxon>Pyramimonadales</taxon>
        <taxon>Pyramimonadaceae</taxon>
        <taxon>Cymbomonas</taxon>
    </lineage>
</organism>
<evidence type="ECO:0000313" key="3">
    <source>
        <dbReference type="Proteomes" id="UP001190700"/>
    </source>
</evidence>
<evidence type="ECO:0000313" key="2">
    <source>
        <dbReference type="EMBL" id="KAK3237050.1"/>
    </source>
</evidence>
<gene>
    <name evidence="2" type="ORF">CYMTET_52836</name>
</gene>
<accession>A0AAE0BJK5</accession>
<sequence length="101" mass="10954">MVERIVALEEEIEQTQNAILGHQCGGPAVEQPWSPDQTAAQALAPLAHSTPLRDLTASQQDQQFYEELLGPWVEGDAAFSFLSFAFALLASFSFAFSALAL</sequence>
<keyword evidence="1" id="KW-0812">Transmembrane</keyword>
<name>A0AAE0BJK5_9CHLO</name>
<dbReference type="EMBL" id="LGRX02034715">
    <property type="protein sequence ID" value="KAK3237050.1"/>
    <property type="molecule type" value="Genomic_DNA"/>
</dbReference>